<evidence type="ECO:0000313" key="3">
    <source>
        <dbReference type="EMBL" id="BDL44400.1"/>
    </source>
</evidence>
<dbReference type="Proteomes" id="UP001062263">
    <property type="component" value="Chromosome"/>
</dbReference>
<dbReference type="SMART" id="SM00228">
    <property type="entry name" value="PDZ"/>
    <property type="match status" value="1"/>
</dbReference>
<evidence type="ECO:0000259" key="2">
    <source>
        <dbReference type="PROSITE" id="PS50106"/>
    </source>
</evidence>
<name>A0ABN6QLY8_9BACT</name>
<reference evidence="3" key="1">
    <citation type="submission" date="2022-06" db="EMBL/GenBank/DDBJ databases">
        <title>Akkermansia biwalacus sp. nov., an anaerobic mucin-degrading bacterium isolated from human intestine.</title>
        <authorList>
            <person name="Kobayashi Y."/>
            <person name="Inoue S."/>
            <person name="Kawahara T."/>
            <person name="Kohda N."/>
        </authorList>
    </citation>
    <scope>NUCLEOTIDE SEQUENCE</scope>
    <source>
        <strain evidence="3">WON2089</strain>
    </source>
</reference>
<evidence type="ECO:0000256" key="1">
    <source>
        <dbReference type="SAM" id="MobiDB-lite"/>
    </source>
</evidence>
<dbReference type="CDD" id="cd06779">
    <property type="entry name" value="cpPDZ_Deg_HtrA-like"/>
    <property type="match status" value="1"/>
</dbReference>
<accession>A0ABN6QLY8</accession>
<feature type="domain" description="PDZ" evidence="2">
    <location>
        <begin position="78"/>
        <end position="111"/>
    </location>
</feature>
<dbReference type="SUPFAM" id="SSF50156">
    <property type="entry name" value="PDZ domain-like"/>
    <property type="match status" value="1"/>
</dbReference>
<dbReference type="EMBL" id="AP025943">
    <property type="protein sequence ID" value="BDL44400.1"/>
    <property type="molecule type" value="Genomic_DNA"/>
</dbReference>
<feature type="region of interest" description="Disordered" evidence="1">
    <location>
        <begin position="157"/>
        <end position="183"/>
    </location>
</feature>
<protein>
    <recommendedName>
        <fullName evidence="2">PDZ domain-containing protein</fullName>
    </recommendedName>
</protein>
<keyword evidence="4" id="KW-1185">Reference proteome</keyword>
<evidence type="ECO:0000313" key="4">
    <source>
        <dbReference type="Proteomes" id="UP001062263"/>
    </source>
</evidence>
<dbReference type="PROSITE" id="PS50106">
    <property type="entry name" value="PDZ"/>
    <property type="match status" value="1"/>
</dbReference>
<organism evidence="3 4">
    <name type="scientific">Akkermansia biwaensis</name>
    <dbReference type="NCBI Taxonomy" id="2946555"/>
    <lineage>
        <taxon>Bacteria</taxon>
        <taxon>Pseudomonadati</taxon>
        <taxon>Verrucomicrobiota</taxon>
        <taxon>Verrucomicrobiia</taxon>
        <taxon>Verrucomicrobiales</taxon>
        <taxon>Akkermansiaceae</taxon>
        <taxon>Akkermansia</taxon>
    </lineage>
</organism>
<dbReference type="Gene3D" id="2.30.42.10">
    <property type="match status" value="1"/>
</dbReference>
<sequence>MNMKTCTFLTLGLLISTGSGFSIDRPAGNTAALQSPSLTPYPSRPAPLPASRPVRLGIVPGTVPQALVAQLELSGFPGVLVTKVIPDSPAAKAGLQENDVVVKLGDMSLSGPRSVTEALADKAPGDKITAVLYRKGKRETADLTLDAGTLSAEEILAAQGDPRSHPRTSPGGFSPRPALPQGLLGTQPDAFDRMQKIMDEFLKNSVMDDPGMDDVFSRMNLTPGSAQVLRSLQNLQKMPMPSMGNLPGGASGSSSVRMTDNNGTIIISSNSQTGTSVHVTDPSGKVLYSGPYNTQQEKDAVPEAVRERLKNIETNFCF</sequence>
<dbReference type="InterPro" id="IPR001478">
    <property type="entry name" value="PDZ"/>
</dbReference>
<dbReference type="InterPro" id="IPR036034">
    <property type="entry name" value="PDZ_sf"/>
</dbReference>
<gene>
    <name evidence="3" type="ORF">Abiwalacus_19740</name>
</gene>
<dbReference type="Pfam" id="PF13180">
    <property type="entry name" value="PDZ_2"/>
    <property type="match status" value="1"/>
</dbReference>
<proteinExistence type="predicted"/>